<keyword evidence="9" id="KW-1185">Reference proteome</keyword>
<evidence type="ECO:0000313" key="9">
    <source>
        <dbReference type="Proteomes" id="UP000608890"/>
    </source>
</evidence>
<feature type="transmembrane region" description="Helical" evidence="7">
    <location>
        <begin position="308"/>
        <end position="334"/>
    </location>
</feature>
<dbReference type="PANTHER" id="PTHR43266:SF2">
    <property type="entry name" value="MAJOR FACILITATOR SUPERFAMILY (MFS) PROFILE DOMAIN-CONTAINING PROTEIN"/>
    <property type="match status" value="1"/>
</dbReference>
<feature type="transmembrane region" description="Helical" evidence="7">
    <location>
        <begin position="141"/>
        <end position="166"/>
    </location>
</feature>
<feature type="transmembrane region" description="Helical" evidence="7">
    <location>
        <begin position="375"/>
        <end position="395"/>
    </location>
</feature>
<feature type="transmembrane region" description="Helical" evidence="7">
    <location>
        <begin position="17"/>
        <end position="39"/>
    </location>
</feature>
<dbReference type="GO" id="GO:0022857">
    <property type="term" value="F:transmembrane transporter activity"/>
    <property type="evidence" value="ECO:0007669"/>
    <property type="project" value="InterPro"/>
</dbReference>
<feature type="transmembrane region" description="Helical" evidence="7">
    <location>
        <begin position="249"/>
        <end position="271"/>
    </location>
</feature>
<feature type="transmembrane region" description="Helical" evidence="7">
    <location>
        <begin position="103"/>
        <end position="120"/>
    </location>
</feature>
<evidence type="ECO:0000256" key="1">
    <source>
        <dbReference type="ARBA" id="ARBA00004651"/>
    </source>
</evidence>
<evidence type="ECO:0000256" key="6">
    <source>
        <dbReference type="ARBA" id="ARBA00023136"/>
    </source>
</evidence>
<evidence type="ECO:0000256" key="2">
    <source>
        <dbReference type="ARBA" id="ARBA00022448"/>
    </source>
</evidence>
<reference evidence="8" key="1">
    <citation type="journal article" date="2014" name="Int. J. Syst. Evol. Microbiol.">
        <title>Complete genome sequence of Corynebacterium casei LMG S-19264T (=DSM 44701T), isolated from a smear-ripened cheese.</title>
        <authorList>
            <consortium name="US DOE Joint Genome Institute (JGI-PGF)"/>
            <person name="Walter F."/>
            <person name="Albersmeier A."/>
            <person name="Kalinowski J."/>
            <person name="Ruckert C."/>
        </authorList>
    </citation>
    <scope>NUCLEOTIDE SEQUENCE</scope>
    <source>
        <strain evidence="8">CGMCC 4.7312</strain>
    </source>
</reference>
<evidence type="ECO:0000256" key="7">
    <source>
        <dbReference type="SAM" id="Phobius"/>
    </source>
</evidence>
<accession>A0A917WZB3</accession>
<feature type="transmembrane region" description="Helical" evidence="7">
    <location>
        <begin position="346"/>
        <end position="369"/>
    </location>
</feature>
<feature type="transmembrane region" description="Helical" evidence="7">
    <location>
        <begin position="223"/>
        <end position="243"/>
    </location>
</feature>
<evidence type="ECO:0000256" key="3">
    <source>
        <dbReference type="ARBA" id="ARBA00022475"/>
    </source>
</evidence>
<keyword evidence="6 7" id="KW-0472">Membrane</keyword>
<dbReference type="Pfam" id="PF07690">
    <property type="entry name" value="MFS_1"/>
    <property type="match status" value="1"/>
</dbReference>
<dbReference type="InterPro" id="IPR036259">
    <property type="entry name" value="MFS_trans_sf"/>
</dbReference>
<sequence length="420" mass="43543">MASTLSVLTRNRNFRNLFMAQLVVFGADWFVMVPLLVLLPKLTGSGVWGALVLAVDTGIVALLLPYTGTIADRFDRRKIMMVANVAALAGVLLLLGVRGADTAWLAMLGIGVVAVAKAFYSPAAQAAVPNVLDSEELAAGNAVAGSAWGTMTIVGASLGGVLTAVAGPYVCFWIGGTALVAAAGLTTLIRRPLQAPQQQGGAAPRTWTAIREALGYIGHRPRVLALVTVKSAVGLGNGVLTVFPLLAGVYAVGPVGAGLLFAVRGAGALVGPILMRRVLTNRAWLLPGLALSMSAYGLAYLGASVAPWFPLVLVLVFVAHFAGGSNWVMSNFALQVEVPDRLRGRVFATDMMLATLAISVSQLVVAGVVDVVDERVVLAGCGLVTLVYAIGWRIATRRLSLVTPAAGSAQNAVRQTTGRP</sequence>
<feature type="transmembrane region" description="Helical" evidence="7">
    <location>
        <begin position="172"/>
        <end position="189"/>
    </location>
</feature>
<comment type="subcellular location">
    <subcellularLocation>
        <location evidence="1">Cell membrane</location>
        <topology evidence="1">Multi-pass membrane protein</topology>
    </subcellularLocation>
</comment>
<organism evidence="8 9">
    <name type="scientific">Micromonospora sonchi</name>
    <dbReference type="NCBI Taxonomy" id="1763543"/>
    <lineage>
        <taxon>Bacteria</taxon>
        <taxon>Bacillati</taxon>
        <taxon>Actinomycetota</taxon>
        <taxon>Actinomycetes</taxon>
        <taxon>Micromonosporales</taxon>
        <taxon>Micromonosporaceae</taxon>
        <taxon>Micromonospora</taxon>
    </lineage>
</organism>
<proteinExistence type="predicted"/>
<dbReference type="CDD" id="cd06173">
    <property type="entry name" value="MFS_MefA_like"/>
    <property type="match status" value="1"/>
</dbReference>
<evidence type="ECO:0000313" key="8">
    <source>
        <dbReference type="EMBL" id="GGM44155.1"/>
    </source>
</evidence>
<dbReference type="EMBL" id="BMNB01000013">
    <property type="protein sequence ID" value="GGM44155.1"/>
    <property type="molecule type" value="Genomic_DNA"/>
</dbReference>
<reference evidence="8" key="2">
    <citation type="submission" date="2020-09" db="EMBL/GenBank/DDBJ databases">
        <authorList>
            <person name="Sun Q."/>
            <person name="Zhou Y."/>
        </authorList>
    </citation>
    <scope>NUCLEOTIDE SEQUENCE</scope>
    <source>
        <strain evidence="8">CGMCC 4.7312</strain>
    </source>
</reference>
<dbReference type="AlphaFoldDB" id="A0A917WZB3"/>
<dbReference type="Gene3D" id="1.20.1250.20">
    <property type="entry name" value="MFS general substrate transporter like domains"/>
    <property type="match status" value="1"/>
</dbReference>
<comment type="caution">
    <text evidence="8">The sequence shown here is derived from an EMBL/GenBank/DDBJ whole genome shotgun (WGS) entry which is preliminary data.</text>
</comment>
<dbReference type="Proteomes" id="UP000608890">
    <property type="component" value="Unassembled WGS sequence"/>
</dbReference>
<keyword evidence="5 7" id="KW-1133">Transmembrane helix</keyword>
<feature type="transmembrane region" description="Helical" evidence="7">
    <location>
        <begin position="45"/>
        <end position="67"/>
    </location>
</feature>
<name>A0A917WZB3_9ACTN</name>
<feature type="transmembrane region" description="Helical" evidence="7">
    <location>
        <begin position="283"/>
        <end position="302"/>
    </location>
</feature>
<dbReference type="InterPro" id="IPR011701">
    <property type="entry name" value="MFS"/>
</dbReference>
<evidence type="ECO:0000256" key="5">
    <source>
        <dbReference type="ARBA" id="ARBA00022989"/>
    </source>
</evidence>
<keyword evidence="2" id="KW-0813">Transport</keyword>
<evidence type="ECO:0000256" key="4">
    <source>
        <dbReference type="ARBA" id="ARBA00022692"/>
    </source>
</evidence>
<protein>
    <submittedName>
        <fullName evidence="8">MFS transporter</fullName>
    </submittedName>
</protein>
<gene>
    <name evidence="8" type="ORF">GCM10011608_31110</name>
</gene>
<feature type="transmembrane region" description="Helical" evidence="7">
    <location>
        <begin position="79"/>
        <end position="97"/>
    </location>
</feature>
<dbReference type="RefSeq" id="WP_189044853.1">
    <property type="nucleotide sequence ID" value="NZ_BMNB01000013.1"/>
</dbReference>
<dbReference type="PANTHER" id="PTHR43266">
    <property type="entry name" value="MACROLIDE-EFFLUX PROTEIN"/>
    <property type="match status" value="1"/>
</dbReference>
<keyword evidence="3" id="KW-1003">Cell membrane</keyword>
<dbReference type="GO" id="GO:0005886">
    <property type="term" value="C:plasma membrane"/>
    <property type="evidence" value="ECO:0007669"/>
    <property type="project" value="UniProtKB-SubCell"/>
</dbReference>
<keyword evidence="4 7" id="KW-0812">Transmembrane</keyword>
<dbReference type="SUPFAM" id="SSF103473">
    <property type="entry name" value="MFS general substrate transporter"/>
    <property type="match status" value="1"/>
</dbReference>